<sequence>MTGFGPTKAIYEGLSEHYDVAVLDQAPAQELFARTGSPVACVLNAVEPPMHEWVRNKAAVISSQIFPLMNRGFSVDGVQADGLSEPTNWLPGITLGHVSDCLLVVRALDAYAESVSVAGVVVHEDVTPRFRAMAMWAKGRGLPVVHMPHNNCYVTVRPDVHDHSMADWILAPSPYAADWYIVRGYDEKRVRIVCFPPWDDWRTVELPQDRARRVLMVEDKRAVVVLCTGWAQRTNLVDDHGLVDAAVHLTLGVAKKRGWFVLWKLHPGDHPNREDGAARLMAAYRVTGAVMRGHLSYALAAADAVLSVGPSNVLVEAGIMNRVPLLFGLPGYGFEKEPPYVVGYDESDIVHKVEACTGQEWSGRARDQFVKRYAYRDDGGATKRAVKALARIFK</sequence>
<evidence type="ECO:0000313" key="1">
    <source>
        <dbReference type="EMBL" id="QJA86448.1"/>
    </source>
</evidence>
<organism evidence="1">
    <name type="scientific">viral metagenome</name>
    <dbReference type="NCBI Taxonomy" id="1070528"/>
    <lineage>
        <taxon>unclassified sequences</taxon>
        <taxon>metagenomes</taxon>
        <taxon>organismal metagenomes</taxon>
    </lineage>
</organism>
<reference evidence="1" key="1">
    <citation type="submission" date="2020-03" db="EMBL/GenBank/DDBJ databases">
        <title>The deep terrestrial virosphere.</title>
        <authorList>
            <person name="Holmfeldt K."/>
            <person name="Nilsson E."/>
            <person name="Simone D."/>
            <person name="Lopez-Fernandez M."/>
            <person name="Wu X."/>
            <person name="de Brujin I."/>
            <person name="Lundin D."/>
            <person name="Andersson A."/>
            <person name="Bertilsson S."/>
            <person name="Dopson M."/>
        </authorList>
    </citation>
    <scope>NUCLEOTIDE SEQUENCE</scope>
    <source>
        <strain evidence="1">MM415B02079</strain>
    </source>
</reference>
<dbReference type="EMBL" id="MT142635">
    <property type="protein sequence ID" value="QJA86448.1"/>
    <property type="molecule type" value="Genomic_DNA"/>
</dbReference>
<dbReference type="SUPFAM" id="SSF53756">
    <property type="entry name" value="UDP-Glycosyltransferase/glycogen phosphorylase"/>
    <property type="match status" value="1"/>
</dbReference>
<dbReference type="AlphaFoldDB" id="A0A6M3KZ81"/>
<name>A0A6M3KZ81_9ZZZZ</name>
<proteinExistence type="predicted"/>
<accession>A0A6M3KZ81</accession>
<gene>
    <name evidence="1" type="ORF">MM415B02079_0002</name>
</gene>
<protein>
    <submittedName>
        <fullName evidence="1">Uncharacterized protein</fullName>
    </submittedName>
</protein>